<keyword evidence="5" id="KW-0406">Ion transport</keyword>
<keyword evidence="7" id="KW-0869">Chloride channel</keyword>
<evidence type="ECO:0000313" key="13">
    <source>
        <dbReference type="Proteomes" id="UP000757890"/>
    </source>
</evidence>
<keyword evidence="8" id="KW-0868">Chloride</keyword>
<organism evidence="12 13">
    <name type="scientific">Dialister invisus</name>
    <dbReference type="NCBI Taxonomy" id="218538"/>
    <lineage>
        <taxon>Bacteria</taxon>
        <taxon>Bacillati</taxon>
        <taxon>Bacillota</taxon>
        <taxon>Negativicutes</taxon>
        <taxon>Veillonellales</taxon>
        <taxon>Veillonellaceae</taxon>
        <taxon>Dialister</taxon>
    </lineage>
</organism>
<dbReference type="GO" id="GO:0034707">
    <property type="term" value="C:chloride channel complex"/>
    <property type="evidence" value="ECO:0007669"/>
    <property type="project" value="UniProtKB-KW"/>
</dbReference>
<feature type="transmembrane region" description="Helical" evidence="10">
    <location>
        <begin position="87"/>
        <end position="105"/>
    </location>
</feature>
<dbReference type="Pfam" id="PF00654">
    <property type="entry name" value="Voltage_CLC"/>
    <property type="match status" value="1"/>
</dbReference>
<keyword evidence="2" id="KW-0813">Transport</keyword>
<dbReference type="InterPro" id="IPR014743">
    <property type="entry name" value="Cl-channel_core"/>
</dbReference>
<evidence type="ECO:0000256" key="10">
    <source>
        <dbReference type="SAM" id="Phobius"/>
    </source>
</evidence>
<dbReference type="SUPFAM" id="SSF116726">
    <property type="entry name" value="TrkA C-terminal domain-like"/>
    <property type="match status" value="1"/>
</dbReference>
<sequence>MDSQSKKAEREESRLQFNKQLFKTYLALDHWHRFRLRLFLEGILVGIAGGLLIALFRFLLGLADTYRRRLFQEIIIPSFGISDFLPLLWWLAALFFIGGALYGMCRYAPMASGSGIPQVKGVILGFFKMKWFRILWVKITAGALGIGAGLSLGREGPSIQIGAVAAQGLSRLMGRTRMEERYLITSGASAGLAAAFNAPLAGTMFALEELHRNFSGAVLLPTMASAISATIVSQFFFGSATSFSFPLLVHLPSEYLWCVALIAVSCGFAGIVFNYGLLHMDAFYGLPIFRSQYMKIMFALFAATILAFTLPDVLGGGNFLVDSLAKARYGFGFLVALLLAKFLFTLISYGCGVPGGFFLPLLVIGALIGSLEGELLISAGILSALYLPNIIIIAMVAFFAASIRAPITGTILILEMTGDFHHLTALALASAVAYVTAELLKGQPIYDSLLKKSLSNGSTPVSDEERNILEVPVGSGSILENRTVEEIPRLSHTVLVNIKRQGADMIPDPDTKLLSGDFLYFLTESRHTEEIHRLCEAQIPKDHIR</sequence>
<feature type="transmembrane region" description="Helical" evidence="10">
    <location>
        <begin position="356"/>
        <end position="377"/>
    </location>
</feature>
<dbReference type="PANTHER" id="PTHR43427">
    <property type="entry name" value="CHLORIDE CHANNEL PROTEIN CLC-E"/>
    <property type="match status" value="1"/>
</dbReference>
<feature type="transmembrane region" description="Helical" evidence="10">
    <location>
        <begin position="38"/>
        <end position="60"/>
    </location>
</feature>
<reference evidence="12" key="1">
    <citation type="submission" date="2020-04" db="EMBL/GenBank/DDBJ databases">
        <title>Deep metagenomics examines the oral microbiome during advanced dental caries in children, revealing novel taxa and co-occurrences with host molecules.</title>
        <authorList>
            <person name="Baker J.L."/>
            <person name="Morton J.T."/>
            <person name="Dinis M."/>
            <person name="Alvarez R."/>
            <person name="Tran N.C."/>
            <person name="Knight R."/>
            <person name="Edlund A."/>
        </authorList>
    </citation>
    <scope>NUCLEOTIDE SEQUENCE</scope>
    <source>
        <strain evidence="12">JCVI_32_bin.14</strain>
    </source>
</reference>
<dbReference type="Gene3D" id="3.30.70.1450">
    <property type="entry name" value="Regulator of K+ conductance, C-terminal domain"/>
    <property type="match status" value="1"/>
</dbReference>
<dbReference type="AlphaFoldDB" id="A0A930FRP7"/>
<dbReference type="Gene3D" id="1.10.3080.10">
    <property type="entry name" value="Clc chloride channel"/>
    <property type="match status" value="1"/>
</dbReference>
<dbReference type="Pfam" id="PF02080">
    <property type="entry name" value="TrkA_C"/>
    <property type="match status" value="1"/>
</dbReference>
<dbReference type="GO" id="GO:0005254">
    <property type="term" value="F:chloride channel activity"/>
    <property type="evidence" value="ECO:0007669"/>
    <property type="project" value="UniProtKB-KW"/>
</dbReference>
<dbReference type="Proteomes" id="UP000757890">
    <property type="component" value="Unassembled WGS sequence"/>
</dbReference>
<dbReference type="PROSITE" id="PS51202">
    <property type="entry name" value="RCK_C"/>
    <property type="match status" value="1"/>
</dbReference>
<feature type="transmembrane region" description="Helical" evidence="10">
    <location>
        <begin position="329"/>
        <end position="350"/>
    </location>
</feature>
<dbReference type="InterPro" id="IPR036721">
    <property type="entry name" value="RCK_C_sf"/>
</dbReference>
<evidence type="ECO:0000256" key="9">
    <source>
        <dbReference type="ARBA" id="ARBA00023303"/>
    </source>
</evidence>
<comment type="caution">
    <text evidence="12">The sequence shown here is derived from an EMBL/GenBank/DDBJ whole genome shotgun (WGS) entry which is preliminary data.</text>
</comment>
<feature type="transmembrane region" description="Helical" evidence="10">
    <location>
        <begin position="389"/>
        <end position="414"/>
    </location>
</feature>
<dbReference type="PANTHER" id="PTHR43427:SF6">
    <property type="entry name" value="CHLORIDE CHANNEL PROTEIN CLC-E"/>
    <property type="match status" value="1"/>
</dbReference>
<accession>A0A930FRP7</accession>
<dbReference type="InterPro" id="IPR006037">
    <property type="entry name" value="RCK_C"/>
</dbReference>
<evidence type="ECO:0000256" key="7">
    <source>
        <dbReference type="ARBA" id="ARBA00023173"/>
    </source>
</evidence>
<evidence type="ECO:0000256" key="3">
    <source>
        <dbReference type="ARBA" id="ARBA00022692"/>
    </source>
</evidence>
<dbReference type="GO" id="GO:0008324">
    <property type="term" value="F:monoatomic cation transmembrane transporter activity"/>
    <property type="evidence" value="ECO:0007669"/>
    <property type="project" value="InterPro"/>
</dbReference>
<evidence type="ECO:0000313" key="12">
    <source>
        <dbReference type="EMBL" id="MBF1129977.1"/>
    </source>
</evidence>
<keyword evidence="4 10" id="KW-1133">Transmembrane helix</keyword>
<protein>
    <submittedName>
        <fullName evidence="12">ClC family H(+)/Cl(-) exchange transporter</fullName>
    </submittedName>
</protein>
<keyword evidence="3 10" id="KW-0812">Transmembrane</keyword>
<proteinExistence type="predicted"/>
<feature type="domain" description="RCK C-terminal" evidence="11">
    <location>
        <begin position="456"/>
        <end position="537"/>
    </location>
</feature>
<evidence type="ECO:0000256" key="6">
    <source>
        <dbReference type="ARBA" id="ARBA00023136"/>
    </source>
</evidence>
<dbReference type="CDD" id="cd01031">
    <property type="entry name" value="EriC"/>
    <property type="match status" value="1"/>
</dbReference>
<dbReference type="InterPro" id="IPR050368">
    <property type="entry name" value="ClC-type_chloride_channel"/>
</dbReference>
<evidence type="ECO:0000256" key="4">
    <source>
        <dbReference type="ARBA" id="ARBA00022989"/>
    </source>
</evidence>
<comment type="subcellular location">
    <subcellularLocation>
        <location evidence="1">Membrane</location>
        <topology evidence="1">Multi-pass membrane protein</topology>
    </subcellularLocation>
</comment>
<keyword evidence="9" id="KW-0407">Ion channel</keyword>
<dbReference type="GO" id="GO:0006813">
    <property type="term" value="P:potassium ion transport"/>
    <property type="evidence" value="ECO:0007669"/>
    <property type="project" value="InterPro"/>
</dbReference>
<keyword evidence="6 10" id="KW-0472">Membrane</keyword>
<evidence type="ECO:0000256" key="5">
    <source>
        <dbReference type="ARBA" id="ARBA00023065"/>
    </source>
</evidence>
<feature type="transmembrane region" description="Helical" evidence="10">
    <location>
        <begin position="255"/>
        <end position="276"/>
    </location>
</feature>
<evidence type="ECO:0000256" key="8">
    <source>
        <dbReference type="ARBA" id="ARBA00023214"/>
    </source>
</evidence>
<gene>
    <name evidence="12" type="ORF">HXL70_08065</name>
</gene>
<dbReference type="PRINTS" id="PR00762">
    <property type="entry name" value="CLCHANNEL"/>
</dbReference>
<dbReference type="SUPFAM" id="SSF81340">
    <property type="entry name" value="Clc chloride channel"/>
    <property type="match status" value="1"/>
</dbReference>
<evidence type="ECO:0000256" key="2">
    <source>
        <dbReference type="ARBA" id="ARBA00022448"/>
    </source>
</evidence>
<dbReference type="InterPro" id="IPR001807">
    <property type="entry name" value="ClC"/>
</dbReference>
<name>A0A930FRP7_9FIRM</name>
<feature type="transmembrane region" description="Helical" evidence="10">
    <location>
        <begin position="182"/>
        <end position="207"/>
    </location>
</feature>
<evidence type="ECO:0000256" key="1">
    <source>
        <dbReference type="ARBA" id="ARBA00004141"/>
    </source>
</evidence>
<feature type="transmembrane region" description="Helical" evidence="10">
    <location>
        <begin position="296"/>
        <end position="317"/>
    </location>
</feature>
<dbReference type="EMBL" id="JABZMK010000076">
    <property type="protein sequence ID" value="MBF1129977.1"/>
    <property type="molecule type" value="Genomic_DNA"/>
</dbReference>
<evidence type="ECO:0000259" key="11">
    <source>
        <dbReference type="PROSITE" id="PS51202"/>
    </source>
</evidence>